<accession>A0A6F8XQ03</accession>
<protein>
    <submittedName>
        <fullName evidence="4">N-acetyltransferase</fullName>
    </submittedName>
</protein>
<dbReference type="EMBL" id="AP022870">
    <property type="protein sequence ID" value="BCB75903.1"/>
    <property type="molecule type" value="Genomic_DNA"/>
</dbReference>
<keyword evidence="5" id="KW-1185">Reference proteome</keyword>
<dbReference type="CDD" id="cd04301">
    <property type="entry name" value="NAT_SF"/>
    <property type="match status" value="1"/>
</dbReference>
<organism evidence="4 5">
    <name type="scientific">Phytohabitans flavus</name>
    <dbReference type="NCBI Taxonomy" id="1076124"/>
    <lineage>
        <taxon>Bacteria</taxon>
        <taxon>Bacillati</taxon>
        <taxon>Actinomycetota</taxon>
        <taxon>Actinomycetes</taxon>
        <taxon>Micromonosporales</taxon>
        <taxon>Micromonosporaceae</taxon>
    </lineage>
</organism>
<reference evidence="4 5" key="2">
    <citation type="submission" date="2020-03" db="EMBL/GenBank/DDBJ databases">
        <authorList>
            <person name="Ichikawa N."/>
            <person name="Kimura A."/>
            <person name="Kitahashi Y."/>
            <person name="Uohara A."/>
        </authorList>
    </citation>
    <scope>NUCLEOTIDE SEQUENCE [LARGE SCALE GENOMIC DNA]</scope>
    <source>
        <strain evidence="4 5">NBRC 107702</strain>
    </source>
</reference>
<dbReference type="InterPro" id="IPR050832">
    <property type="entry name" value="Bact_Acetyltransf"/>
</dbReference>
<dbReference type="InterPro" id="IPR000182">
    <property type="entry name" value="GNAT_dom"/>
</dbReference>
<evidence type="ECO:0000313" key="4">
    <source>
        <dbReference type="EMBL" id="BCB75903.1"/>
    </source>
</evidence>
<dbReference type="InterPro" id="IPR016181">
    <property type="entry name" value="Acyl_CoA_acyltransferase"/>
</dbReference>
<dbReference type="Pfam" id="PF00583">
    <property type="entry name" value="Acetyltransf_1"/>
    <property type="match status" value="1"/>
</dbReference>
<dbReference type="Gene3D" id="3.40.630.30">
    <property type="match status" value="1"/>
</dbReference>
<dbReference type="PANTHER" id="PTHR43877">
    <property type="entry name" value="AMINOALKYLPHOSPHONATE N-ACETYLTRANSFERASE-RELATED-RELATED"/>
    <property type="match status" value="1"/>
</dbReference>
<proteinExistence type="predicted"/>
<dbReference type="GO" id="GO:0016747">
    <property type="term" value="F:acyltransferase activity, transferring groups other than amino-acyl groups"/>
    <property type="evidence" value="ECO:0007669"/>
    <property type="project" value="InterPro"/>
</dbReference>
<reference evidence="4 5" key="1">
    <citation type="submission" date="2020-03" db="EMBL/GenBank/DDBJ databases">
        <title>Whole genome shotgun sequence of Phytohabitans flavus NBRC 107702.</title>
        <authorList>
            <person name="Komaki H."/>
            <person name="Tamura T."/>
        </authorList>
    </citation>
    <scope>NUCLEOTIDE SEQUENCE [LARGE SCALE GENOMIC DNA]</scope>
    <source>
        <strain evidence="4 5">NBRC 107702</strain>
    </source>
</reference>
<dbReference type="SUPFAM" id="SSF55729">
    <property type="entry name" value="Acyl-CoA N-acyltransferases (Nat)"/>
    <property type="match status" value="1"/>
</dbReference>
<gene>
    <name evidence="4" type="ORF">Pflav_023130</name>
</gene>
<dbReference type="Proteomes" id="UP000502508">
    <property type="component" value="Chromosome"/>
</dbReference>
<name>A0A6F8XQ03_9ACTN</name>
<keyword evidence="2" id="KW-0012">Acyltransferase</keyword>
<sequence>MEKIEIRRVGYLDPDAQALVEAALADLRERYGDGDGDGTPIDAADFDPPRGAFFVAYLDGEPVASGAWRGHGPDGTTAEIKRMYTAPAARGRGLARAVLAEVERSAHEHGRRRVVLETGIRQPEAIQLYLTSGYGRIADFGFYRDAPDVRSFGKELS</sequence>
<feature type="domain" description="N-acetyltransferase" evidence="3">
    <location>
        <begin position="4"/>
        <end position="157"/>
    </location>
</feature>
<dbReference type="AlphaFoldDB" id="A0A6F8XQ03"/>
<evidence type="ECO:0000259" key="3">
    <source>
        <dbReference type="PROSITE" id="PS51186"/>
    </source>
</evidence>
<keyword evidence="1 4" id="KW-0808">Transferase</keyword>
<evidence type="ECO:0000313" key="5">
    <source>
        <dbReference type="Proteomes" id="UP000502508"/>
    </source>
</evidence>
<evidence type="ECO:0000256" key="2">
    <source>
        <dbReference type="ARBA" id="ARBA00023315"/>
    </source>
</evidence>
<dbReference type="PANTHER" id="PTHR43877:SF2">
    <property type="entry name" value="AMINOALKYLPHOSPHONATE N-ACETYLTRANSFERASE-RELATED"/>
    <property type="match status" value="1"/>
</dbReference>
<evidence type="ECO:0000256" key="1">
    <source>
        <dbReference type="ARBA" id="ARBA00022679"/>
    </source>
</evidence>
<dbReference type="RefSeq" id="WP_173035934.1">
    <property type="nucleotide sequence ID" value="NZ_AP022870.1"/>
</dbReference>
<dbReference type="PROSITE" id="PS51186">
    <property type="entry name" value="GNAT"/>
    <property type="match status" value="1"/>
</dbReference>
<dbReference type="KEGG" id="pfla:Pflav_023130"/>